<evidence type="ECO:0000313" key="16">
    <source>
        <dbReference type="Ensembl" id="ENSLLEP00000027584.1"/>
    </source>
</evidence>
<evidence type="ECO:0000256" key="5">
    <source>
        <dbReference type="ARBA" id="ARBA00022679"/>
    </source>
</evidence>
<dbReference type="InterPro" id="IPR016137">
    <property type="entry name" value="RGS"/>
</dbReference>
<dbReference type="SUPFAM" id="SSF56112">
    <property type="entry name" value="Protein kinase-like (PK-like)"/>
    <property type="match status" value="1"/>
</dbReference>
<evidence type="ECO:0000256" key="8">
    <source>
        <dbReference type="ARBA" id="ARBA00022840"/>
    </source>
</evidence>
<evidence type="ECO:0000256" key="2">
    <source>
        <dbReference type="ARBA" id="ARBA00009793"/>
    </source>
</evidence>
<evidence type="ECO:0000256" key="11">
    <source>
        <dbReference type="RuleBase" id="RU000308"/>
    </source>
</evidence>
<feature type="compositionally biased region" description="Polar residues" evidence="12">
    <location>
        <begin position="566"/>
        <end position="590"/>
    </location>
</feature>
<evidence type="ECO:0000259" key="14">
    <source>
        <dbReference type="PROSITE" id="PS50132"/>
    </source>
</evidence>
<dbReference type="InterPro" id="IPR000719">
    <property type="entry name" value="Prot_kinase_dom"/>
</dbReference>
<evidence type="ECO:0000256" key="4">
    <source>
        <dbReference type="ARBA" id="ARBA00022553"/>
    </source>
</evidence>
<dbReference type="InterPro" id="IPR036305">
    <property type="entry name" value="RGS_sf"/>
</dbReference>
<reference evidence="16" key="1">
    <citation type="submission" date="2025-08" db="UniProtKB">
        <authorList>
            <consortium name="Ensembl"/>
        </authorList>
    </citation>
    <scope>IDENTIFICATION</scope>
</reference>
<organism evidence="16 17">
    <name type="scientific">Leptobrachium leishanense</name>
    <name type="common">Leishan spiny toad</name>
    <dbReference type="NCBI Taxonomy" id="445787"/>
    <lineage>
        <taxon>Eukaryota</taxon>
        <taxon>Metazoa</taxon>
        <taxon>Chordata</taxon>
        <taxon>Craniata</taxon>
        <taxon>Vertebrata</taxon>
        <taxon>Euteleostomi</taxon>
        <taxon>Amphibia</taxon>
        <taxon>Batrachia</taxon>
        <taxon>Anura</taxon>
        <taxon>Pelobatoidea</taxon>
        <taxon>Megophryidae</taxon>
        <taxon>Leptobrachium</taxon>
    </lineage>
</organism>
<evidence type="ECO:0000256" key="12">
    <source>
        <dbReference type="SAM" id="MobiDB-lite"/>
    </source>
</evidence>
<evidence type="ECO:0000256" key="10">
    <source>
        <dbReference type="PROSITE-ProRule" id="PRU10141"/>
    </source>
</evidence>
<dbReference type="InterPro" id="IPR044926">
    <property type="entry name" value="RGS_subdomain_2"/>
</dbReference>
<dbReference type="Gene3D" id="3.30.200.20">
    <property type="entry name" value="Phosphorylase Kinase, domain 1"/>
    <property type="match status" value="1"/>
</dbReference>
<keyword evidence="6 10" id="KW-0547">Nucleotide-binding</keyword>
<keyword evidence="5 11" id="KW-0808">Transferase</keyword>
<dbReference type="PROSITE" id="PS00108">
    <property type="entry name" value="PROTEIN_KINASE_ST"/>
    <property type="match status" value="1"/>
</dbReference>
<feature type="domain" description="AGC-kinase C-terminal" evidence="15">
    <location>
        <begin position="449"/>
        <end position="514"/>
    </location>
</feature>
<dbReference type="CDD" id="cd05605">
    <property type="entry name" value="STKc_GRK4_like"/>
    <property type="match status" value="1"/>
</dbReference>
<feature type="active site" description="Proton acceptor" evidence="9">
    <location>
        <position position="311"/>
    </location>
</feature>
<dbReference type="FunFam" id="1.10.167.10:FF:000009">
    <property type="entry name" value="G protein-coupled receptor kinase"/>
    <property type="match status" value="1"/>
</dbReference>
<dbReference type="InterPro" id="IPR011009">
    <property type="entry name" value="Kinase-like_dom_sf"/>
</dbReference>
<feature type="binding site" evidence="10">
    <location>
        <position position="224"/>
    </location>
    <ligand>
        <name>ATP</name>
        <dbReference type="ChEBI" id="CHEBI:30616"/>
    </ligand>
</feature>
<dbReference type="PANTHER" id="PTHR24355">
    <property type="entry name" value="G PROTEIN-COUPLED RECEPTOR KINASE/RIBOSOMAL PROTEIN S6 KINASE"/>
    <property type="match status" value="1"/>
</dbReference>
<dbReference type="GO" id="GO:0005737">
    <property type="term" value="C:cytoplasm"/>
    <property type="evidence" value="ECO:0007669"/>
    <property type="project" value="TreeGrafter"/>
</dbReference>
<dbReference type="SUPFAM" id="SSF48097">
    <property type="entry name" value="Regulator of G-protein signaling, RGS"/>
    <property type="match status" value="1"/>
</dbReference>
<evidence type="ECO:0000256" key="7">
    <source>
        <dbReference type="ARBA" id="ARBA00022777"/>
    </source>
</evidence>
<evidence type="ECO:0000256" key="3">
    <source>
        <dbReference type="ARBA" id="ARBA00022527"/>
    </source>
</evidence>
<dbReference type="AlphaFoldDB" id="A0A8C5PTX1"/>
<dbReference type="OrthoDB" id="354826at2759"/>
<accession>A0A8C5PTX1</accession>
<evidence type="ECO:0000256" key="9">
    <source>
        <dbReference type="PIRSR" id="PIRSR600239-51"/>
    </source>
</evidence>
<dbReference type="GO" id="GO:0005524">
    <property type="term" value="F:ATP binding"/>
    <property type="evidence" value="ECO:0007669"/>
    <property type="project" value="UniProtKB-UniRule"/>
</dbReference>
<keyword evidence="8 10" id="KW-0067">ATP-binding</keyword>
<dbReference type="PROSITE" id="PS50132">
    <property type="entry name" value="RGS"/>
    <property type="match status" value="1"/>
</dbReference>
<protein>
    <recommendedName>
        <fullName evidence="11">G protein-coupled receptor kinase</fullName>
        <ecNumber evidence="11">2.7.11.-</ecNumber>
    </recommendedName>
</protein>
<dbReference type="Ensembl" id="ENSLLET00000028662.1">
    <property type="protein sequence ID" value="ENSLLEP00000027584.1"/>
    <property type="gene ID" value="ENSLLEG00000017507.1"/>
</dbReference>
<dbReference type="InterPro" id="IPR000239">
    <property type="entry name" value="GPCR_kinase"/>
</dbReference>
<dbReference type="GO" id="GO:0004703">
    <property type="term" value="F:G protein-coupled receptor kinase activity"/>
    <property type="evidence" value="ECO:0007669"/>
    <property type="project" value="UniProtKB-EC"/>
</dbReference>
<dbReference type="PROSITE" id="PS51285">
    <property type="entry name" value="AGC_KINASE_CTER"/>
    <property type="match status" value="1"/>
</dbReference>
<dbReference type="InterPro" id="IPR008271">
    <property type="entry name" value="Ser/Thr_kinase_AS"/>
</dbReference>
<dbReference type="GO" id="GO:0009966">
    <property type="term" value="P:regulation of signal transduction"/>
    <property type="evidence" value="ECO:0007669"/>
    <property type="project" value="TreeGrafter"/>
</dbReference>
<feature type="domain" description="RGS" evidence="14">
    <location>
        <begin position="59"/>
        <end position="171"/>
    </location>
</feature>
<dbReference type="PROSITE" id="PS00107">
    <property type="entry name" value="PROTEIN_KINASE_ATP"/>
    <property type="match status" value="1"/>
</dbReference>
<dbReference type="Pfam" id="PF00615">
    <property type="entry name" value="RGS"/>
    <property type="match status" value="1"/>
</dbReference>
<dbReference type="PRINTS" id="PR00717">
    <property type="entry name" value="GPCRKINASE"/>
</dbReference>
<sequence>MELENIVANTVLLKAREGGGGKRKGRSKKWKEILKFPHILQCEDLRKQIEKDYTSLCEKQPIGRLLFRQFCETREHLSKCFLFLDAVTTYEVSPDEKRKEVGEEIIKRFFNPESIDYVPEITDAHMEECTMNFEKCHSKEIFTNCVGHLNEFLRGSPFKEYLDSMYFDRFLQWKSLERQTVTKDTFRQYRVLGKGGFGEVCACQVRATGKMYACKKLEKKRIKKRKGEAMALNEKQILEKVNSCFVVNLAYAYETKDALCLVLTIMNGGDLKFHIYNMGNPGFEEERVVFYAAEICCGLDHLNKEGIVYRDLKPENILLDDDGHIRISDLGLAIKIPEGETIRGRVGTVGYMAPEVIKNERYTFSPDWWGLGCLIYEMIEGQSPFRARKERVKREEVEKRVQEDRETYSDKFSEDAKSICRMLMTKDPKQRLGCGERGSEQVKQHPFLRNINFKRLEAGIMKPPFVPDPRAVYCKDVLDIEQFSTVKGVNLDQTDNDFYAKFATGCVSIPWQNEMIETDCFKDLNVFGPNGTRSLDLDWRQLPEPPKRSLLQRLFRRHQADYTIDGNDSSLSNDTNHNFQGRTATANAGS</sequence>
<dbReference type="GeneTree" id="ENSGT00940000164321"/>
<evidence type="ECO:0000256" key="6">
    <source>
        <dbReference type="ARBA" id="ARBA00022741"/>
    </source>
</evidence>
<proteinExistence type="inferred from homology"/>
<dbReference type="Pfam" id="PF00069">
    <property type="entry name" value="Pkinase"/>
    <property type="match status" value="1"/>
</dbReference>
<dbReference type="Gene3D" id="1.10.510.10">
    <property type="entry name" value="Transferase(Phosphotransferase) domain 1"/>
    <property type="match status" value="1"/>
</dbReference>
<reference evidence="16" key="2">
    <citation type="submission" date="2025-09" db="UniProtKB">
        <authorList>
            <consortium name="Ensembl"/>
        </authorList>
    </citation>
    <scope>IDENTIFICATION</scope>
</reference>
<comment type="catalytic activity">
    <reaction evidence="1">
        <text>[G-protein-coupled receptor] + ATP = [G-protein-coupled receptor]-phosphate + ADP + H(+)</text>
        <dbReference type="Rhea" id="RHEA:12008"/>
        <dbReference type="Rhea" id="RHEA-COMP:11260"/>
        <dbReference type="Rhea" id="RHEA-COMP:11261"/>
        <dbReference type="ChEBI" id="CHEBI:15378"/>
        <dbReference type="ChEBI" id="CHEBI:30616"/>
        <dbReference type="ChEBI" id="CHEBI:43176"/>
        <dbReference type="ChEBI" id="CHEBI:68546"/>
        <dbReference type="ChEBI" id="CHEBI:456216"/>
        <dbReference type="EC" id="2.7.11.16"/>
    </reaction>
</comment>
<feature type="domain" description="Protein kinase" evidence="13">
    <location>
        <begin position="186"/>
        <end position="448"/>
    </location>
</feature>
<dbReference type="SMART" id="SM00315">
    <property type="entry name" value="RGS"/>
    <property type="match status" value="1"/>
</dbReference>
<dbReference type="GO" id="GO:0007165">
    <property type="term" value="P:signal transduction"/>
    <property type="evidence" value="ECO:0007669"/>
    <property type="project" value="InterPro"/>
</dbReference>
<dbReference type="SMART" id="SM00133">
    <property type="entry name" value="S_TK_X"/>
    <property type="match status" value="1"/>
</dbReference>
<dbReference type="EC" id="2.7.11.-" evidence="11"/>
<dbReference type="InterPro" id="IPR000961">
    <property type="entry name" value="AGC-kinase_C"/>
</dbReference>
<dbReference type="SMART" id="SM00220">
    <property type="entry name" value="S_TKc"/>
    <property type="match status" value="1"/>
</dbReference>
<keyword evidence="4" id="KW-0597">Phosphoprotein</keyword>
<dbReference type="PROSITE" id="PS50011">
    <property type="entry name" value="PROTEIN_KINASE_DOM"/>
    <property type="match status" value="1"/>
</dbReference>
<evidence type="ECO:0000259" key="15">
    <source>
        <dbReference type="PROSITE" id="PS51285"/>
    </source>
</evidence>
<keyword evidence="3 11" id="KW-0723">Serine/threonine-protein kinase</keyword>
<name>A0A8C5PTX1_9ANUR</name>
<evidence type="ECO:0000313" key="17">
    <source>
        <dbReference type="Proteomes" id="UP000694569"/>
    </source>
</evidence>
<keyword evidence="7 11" id="KW-0418">Kinase</keyword>
<dbReference type="InterPro" id="IPR017441">
    <property type="entry name" value="Protein_kinase_ATP_BS"/>
</dbReference>
<evidence type="ECO:0000259" key="13">
    <source>
        <dbReference type="PROSITE" id="PS50011"/>
    </source>
</evidence>
<dbReference type="PANTHER" id="PTHR24355:SF26">
    <property type="entry name" value="G PROTEIN-COUPLED RECEPTOR KINASE"/>
    <property type="match status" value="1"/>
</dbReference>
<dbReference type="FunFam" id="1.10.510.10:FF:000074">
    <property type="entry name" value="G protein-coupled receptor kinase"/>
    <property type="match status" value="1"/>
</dbReference>
<dbReference type="Gene3D" id="1.10.167.10">
    <property type="entry name" value="Regulator of G-protein Signalling 4, domain 2"/>
    <property type="match status" value="1"/>
</dbReference>
<comment type="similarity">
    <text evidence="2 11">Belongs to the protein kinase superfamily. AGC Ser/Thr protein kinase family. GPRK subfamily.</text>
</comment>
<keyword evidence="17" id="KW-1185">Reference proteome</keyword>
<evidence type="ECO:0000256" key="1">
    <source>
        <dbReference type="ARBA" id="ARBA00001256"/>
    </source>
</evidence>
<feature type="region of interest" description="Disordered" evidence="12">
    <location>
        <begin position="565"/>
        <end position="590"/>
    </location>
</feature>
<dbReference type="Proteomes" id="UP000694569">
    <property type="component" value="Unplaced"/>
</dbReference>